<sequence>MERKPPMRHRAVFLTASIAAGTLVLASCASPDEESEPAATSASPSPTVEESSPQETEAPEPSPEETETDEEDGSSESEEEGSTAPEDEPTTSEDPAEDRNGDGDPSEASEDDAPDLSQFGAGPQDDEFASDSEERSTLIAIRHGQHQGYERLVLEFSDAPPTSVYARFVDEAISGMPDVGDTSDQMEGLEVLELRVNGIVEEDPQHAPELHSGEHWYPPQSDLVAEVSLGMLFEGMGTYFVGLNAETEYQLTLANDPHRIIVDFATQ</sequence>
<feature type="compositionally biased region" description="Acidic residues" evidence="1">
    <location>
        <begin position="62"/>
        <end position="96"/>
    </location>
</feature>
<dbReference type="Proteomes" id="UP000560069">
    <property type="component" value="Unassembled WGS sequence"/>
</dbReference>
<evidence type="ECO:0000313" key="5">
    <source>
        <dbReference type="Proteomes" id="UP000560069"/>
    </source>
</evidence>
<gene>
    <name evidence="4" type="ORF">HNR11_002722</name>
</gene>
<accession>A0A7Z0EAL8</accession>
<evidence type="ECO:0000259" key="3">
    <source>
        <dbReference type="Pfam" id="PF24837"/>
    </source>
</evidence>
<feature type="chain" id="PRO_5039435145" description="AMIN-like domain-containing protein" evidence="2">
    <location>
        <begin position="27"/>
        <end position="267"/>
    </location>
</feature>
<evidence type="ECO:0000313" key="4">
    <source>
        <dbReference type="EMBL" id="NYJ18132.1"/>
    </source>
</evidence>
<organism evidence="4 5">
    <name type="scientific">Nesterenkonia sandarakina</name>
    <dbReference type="NCBI Taxonomy" id="272918"/>
    <lineage>
        <taxon>Bacteria</taxon>
        <taxon>Bacillati</taxon>
        <taxon>Actinomycetota</taxon>
        <taxon>Actinomycetes</taxon>
        <taxon>Micrococcales</taxon>
        <taxon>Micrococcaceae</taxon>
        <taxon>Nesterenkonia</taxon>
    </lineage>
</organism>
<dbReference type="Pfam" id="PF24837">
    <property type="entry name" value="AMIN-like"/>
    <property type="match status" value="1"/>
</dbReference>
<evidence type="ECO:0000256" key="2">
    <source>
        <dbReference type="SAM" id="SignalP"/>
    </source>
</evidence>
<evidence type="ECO:0000256" key="1">
    <source>
        <dbReference type="SAM" id="MobiDB-lite"/>
    </source>
</evidence>
<keyword evidence="2" id="KW-0732">Signal</keyword>
<reference evidence="4 5" key="1">
    <citation type="submission" date="2020-07" db="EMBL/GenBank/DDBJ databases">
        <title>Sequencing the genomes of 1000 actinobacteria strains.</title>
        <authorList>
            <person name="Klenk H.-P."/>
        </authorList>
    </citation>
    <scope>NUCLEOTIDE SEQUENCE [LARGE SCALE GENOMIC DNA]</scope>
    <source>
        <strain evidence="4 5">DSM 15664</strain>
    </source>
</reference>
<keyword evidence="5" id="KW-1185">Reference proteome</keyword>
<feature type="region of interest" description="Disordered" evidence="1">
    <location>
        <begin position="28"/>
        <end position="133"/>
    </location>
</feature>
<dbReference type="AlphaFoldDB" id="A0A7Z0EAL8"/>
<dbReference type="PROSITE" id="PS51257">
    <property type="entry name" value="PROKAR_LIPOPROTEIN"/>
    <property type="match status" value="1"/>
</dbReference>
<feature type="compositionally biased region" description="Low complexity" evidence="1">
    <location>
        <begin position="37"/>
        <end position="56"/>
    </location>
</feature>
<feature type="domain" description="AMIN-like" evidence="3">
    <location>
        <begin position="137"/>
        <end position="265"/>
    </location>
</feature>
<comment type="caution">
    <text evidence="4">The sequence shown here is derived from an EMBL/GenBank/DDBJ whole genome shotgun (WGS) entry which is preliminary data.</text>
</comment>
<proteinExistence type="predicted"/>
<dbReference type="InterPro" id="IPR056303">
    <property type="entry name" value="AMIN-like"/>
</dbReference>
<feature type="compositionally biased region" description="Acidic residues" evidence="1">
    <location>
        <begin position="104"/>
        <end position="114"/>
    </location>
</feature>
<dbReference type="EMBL" id="JACCFQ010000002">
    <property type="protein sequence ID" value="NYJ18132.1"/>
    <property type="molecule type" value="Genomic_DNA"/>
</dbReference>
<feature type="signal peptide" evidence="2">
    <location>
        <begin position="1"/>
        <end position="26"/>
    </location>
</feature>
<name>A0A7Z0EAL8_9MICC</name>
<protein>
    <recommendedName>
        <fullName evidence="3">AMIN-like domain-containing protein</fullName>
    </recommendedName>
</protein>